<dbReference type="KEGG" id="asip:AQUSIP_00860"/>
<protein>
    <submittedName>
        <fullName evidence="3">Uncharacterized protein</fullName>
    </submittedName>
</protein>
<evidence type="ECO:0000313" key="4">
    <source>
        <dbReference type="Proteomes" id="UP000324194"/>
    </source>
</evidence>
<evidence type="ECO:0000313" key="3">
    <source>
        <dbReference type="EMBL" id="VVC74814.1"/>
    </source>
</evidence>
<dbReference type="EMBL" id="LR699119">
    <property type="protein sequence ID" value="VVC74814.1"/>
    <property type="molecule type" value="Genomic_DNA"/>
</dbReference>
<feature type="coiled-coil region" evidence="1">
    <location>
        <begin position="1244"/>
        <end position="1285"/>
    </location>
</feature>
<dbReference type="RefSeq" id="WP_148337559.1">
    <property type="nucleotide sequence ID" value="NZ_LR699119.1"/>
</dbReference>
<feature type="region of interest" description="Disordered" evidence="2">
    <location>
        <begin position="1620"/>
        <end position="1685"/>
    </location>
</feature>
<name>A0A5E4PDH2_9COXI</name>
<reference evidence="3 4" key="1">
    <citation type="submission" date="2019-08" db="EMBL/GenBank/DDBJ databases">
        <authorList>
            <person name="Guy L."/>
        </authorList>
    </citation>
    <scope>NUCLEOTIDE SEQUENCE [LARGE SCALE GENOMIC DNA]</scope>
    <source>
        <strain evidence="3 4">SGT-108</strain>
    </source>
</reference>
<feature type="coiled-coil region" evidence="1">
    <location>
        <begin position="482"/>
        <end position="509"/>
    </location>
</feature>
<organism evidence="3 4">
    <name type="scientific">Aquicella siphonis</name>
    <dbReference type="NCBI Taxonomy" id="254247"/>
    <lineage>
        <taxon>Bacteria</taxon>
        <taxon>Pseudomonadati</taxon>
        <taxon>Pseudomonadota</taxon>
        <taxon>Gammaproteobacteria</taxon>
        <taxon>Legionellales</taxon>
        <taxon>Coxiellaceae</taxon>
        <taxon>Aquicella</taxon>
    </lineage>
</organism>
<evidence type="ECO:0000256" key="1">
    <source>
        <dbReference type="SAM" id="Coils"/>
    </source>
</evidence>
<accession>A0A5E4PDH2</accession>
<keyword evidence="4" id="KW-1185">Reference proteome</keyword>
<evidence type="ECO:0000256" key="2">
    <source>
        <dbReference type="SAM" id="MobiDB-lite"/>
    </source>
</evidence>
<feature type="compositionally biased region" description="Basic and acidic residues" evidence="2">
    <location>
        <begin position="1670"/>
        <end position="1679"/>
    </location>
</feature>
<keyword evidence="1" id="KW-0175">Coiled coil</keyword>
<dbReference type="Proteomes" id="UP000324194">
    <property type="component" value="Chromosome 1"/>
</dbReference>
<gene>
    <name evidence="3" type="ORF">AQUSIP_00860</name>
</gene>
<sequence length="1685" mass="189606">MTNTRPTNLPQSGEFSFEAMISMKKNQLVTLIREGGIFDSDTLAAFDQSRKPDGTYTIQTGEPALVSNAKSVINILQSLEKLLPAILKPLLEYLQSESSFRSVWPLGKMLAGGIWNAGSISQAYTDIRNLPFYLNQLQSILATLPGIDSTFFPLVAELKNAIGRDIQPALEQIKLLQADTDQPMADSKENIDVVLQSFDLAATGGGHESENAWLPLETGEKSRFESVLINLDNVKNKIQVSLKQWSDKTPDPETGCYAVLEEQNSNTRSLMHAHNSIVIFGSALNRIDQALNFKKIQSMDIFKDLGAAILELEKIDLESIKQTGAEELVRILAGALQKIEPVLVQTVRWLEYAETRLGLKNQVLQKHLQGLCEQYERLAATFGMDIKHRYPYWEERLRIREEGLQQKKLLLEHYIQAETAIKKFRIEPAAPLRDLIHMRDAARQLPSPQTFYLAKCLTALINTRTGMDVLAKDITDMEKRVLESNEKERDAVIKQLKELYQLRDEIRQKLLDIASNPSAPQDFSYQRDNPHLIPEQIPVTSKHLPKASVYDNAYKAANGLVTAAKQEVERMRHWVSEAQEQVLIDRISSQPDESQKGKELARLHDFLQNLSPLSLYTMPVSELHALEEALSKTGSPACTAFQKILASAYRERTMVEEAKIRLQKNVTDTGILAQAREMLVNDRFSDFDGIKKSVCAILEMPLEEMERQLKELKSSWTYYLTGRMVYEYPVIKLIDSKLTDIEIHNQTLQKAGKYQGTHLEDWEAARQAALFALRESRFKLAAPDIPPVVALPAMPAIQGGTSLAAESSEELVSRLARERLGTIRSTLEMTRQQLVSLIEAEYFDPSQTESFKQTRQADATWTILPADSVLHKNIKSLLNIISRFDQLYLLVTQQFDTGSYVAIGANLYKNTGEIKKKFQALLAEFSDLLFYLDEIKSVTSSLAGPEQMAILRQMSQIAAPAVSNMAAWFKMPGLSDVLNINMDEAAQRINNAAVKLKDAANPPAVKEMEPADPEQVEHLRLLNLAIDKVHQYRQEQTNKSPREISEATLANLKKIEQMLTSMKNAMISMIDISQSSNPLAMIPIMTHLILTYRDLQKIDTRELEDVLNIVRNAIGSFQPLFSQLAAHSELAEMRLGLKQGQLTQPVEKLCRMYESLADQFDVHLTDGYPYALTKIKAYTVLLDQESSRLAELHDLITTLQENNFDQLSFADLVRMRNTLILLPPSKNQAVLTPLNKIIADATGLSTLEDRISKTRSGLAAAENKIAKAEDSLNSIRLQLDMLEKNRQFLGEIQAKLTGQALLSMPEIRRLHDIYSDENAITLNEFCNKLAYDKSAVLLFAANAIKSADIQINLMKANITDQEIIINTETKLYKQKQAELSRHENLASELRGKISESGKQGVSGTIFRYDSASNSLKTASVEFDTGPLRDADKAIAIQELQNTRHILDARFSEHSKKLERTILEHETHINNMLNSVDNILAMIEEKYGLKNRSLANMLLSPPPNAADMKLIEHKTHSAYRLNHSQGLLSELVIRHPDASRRARYQRAIESTDDSHAQIKAVAKVASKKSRRLGRLFRRFAKHPSHDDLIYYTSHYLLKDANYRKAYGHDSGSFITPSSSSMIMTSLPEHPSGVRGETLPAPDPQPSLDPAEETKAAKPKIPPTTPVSPQHTAEEEHDNKGKRPQFH</sequence>
<proteinExistence type="predicted"/>